<dbReference type="AlphaFoldDB" id="A0A803LJV6"/>
<proteinExistence type="predicted"/>
<reference evidence="1" key="2">
    <citation type="submission" date="2021-03" db="UniProtKB">
        <authorList>
            <consortium name="EnsemblPlants"/>
        </authorList>
    </citation>
    <scope>IDENTIFICATION</scope>
</reference>
<accession>A0A803LJV6</accession>
<protein>
    <submittedName>
        <fullName evidence="1">Uncharacterized protein</fullName>
    </submittedName>
</protein>
<evidence type="ECO:0000313" key="1">
    <source>
        <dbReference type="EnsemblPlants" id="AUR62014253-RA:cds"/>
    </source>
</evidence>
<sequence length="117" mass="12454">MHKKKETPIVPGPRADGQTHLCSMVVQKQYAHTIDGHVEPSASTAAPPLRNAPAASVDSLAAPASVEGGVILVEGVDGILEELTAIKASGRSFYKTMISDSDYTEFENFTKWLGVSQ</sequence>
<organism evidence="1 2">
    <name type="scientific">Chenopodium quinoa</name>
    <name type="common">Quinoa</name>
    <dbReference type="NCBI Taxonomy" id="63459"/>
    <lineage>
        <taxon>Eukaryota</taxon>
        <taxon>Viridiplantae</taxon>
        <taxon>Streptophyta</taxon>
        <taxon>Embryophyta</taxon>
        <taxon>Tracheophyta</taxon>
        <taxon>Spermatophyta</taxon>
        <taxon>Magnoliopsida</taxon>
        <taxon>eudicotyledons</taxon>
        <taxon>Gunneridae</taxon>
        <taxon>Pentapetalae</taxon>
        <taxon>Caryophyllales</taxon>
        <taxon>Chenopodiaceae</taxon>
        <taxon>Chenopodioideae</taxon>
        <taxon>Atripliceae</taxon>
        <taxon>Chenopodium</taxon>
    </lineage>
</organism>
<dbReference type="Gramene" id="AUR62014253-RA">
    <property type="protein sequence ID" value="AUR62014253-RA:cds"/>
    <property type="gene ID" value="AUR62014253"/>
</dbReference>
<reference evidence="1" key="1">
    <citation type="journal article" date="2017" name="Nature">
        <title>The genome of Chenopodium quinoa.</title>
        <authorList>
            <person name="Jarvis D.E."/>
            <person name="Ho Y.S."/>
            <person name="Lightfoot D.J."/>
            <person name="Schmoeckel S.M."/>
            <person name="Li B."/>
            <person name="Borm T.J.A."/>
            <person name="Ohyanagi H."/>
            <person name="Mineta K."/>
            <person name="Michell C.T."/>
            <person name="Saber N."/>
            <person name="Kharbatia N.M."/>
            <person name="Rupper R.R."/>
            <person name="Sharp A.R."/>
            <person name="Dally N."/>
            <person name="Boughton B.A."/>
            <person name="Woo Y.H."/>
            <person name="Gao G."/>
            <person name="Schijlen E.G.W.M."/>
            <person name="Guo X."/>
            <person name="Momin A.A."/>
            <person name="Negrao S."/>
            <person name="Al-Babili S."/>
            <person name="Gehring C."/>
            <person name="Roessner U."/>
            <person name="Jung C."/>
            <person name="Murphy K."/>
            <person name="Arold S.T."/>
            <person name="Gojobori T."/>
            <person name="van der Linden C.G."/>
            <person name="van Loo E.N."/>
            <person name="Jellen E.N."/>
            <person name="Maughan P.J."/>
            <person name="Tester M."/>
        </authorList>
    </citation>
    <scope>NUCLEOTIDE SEQUENCE [LARGE SCALE GENOMIC DNA]</scope>
    <source>
        <strain evidence="1">cv. PI 614886</strain>
    </source>
</reference>
<dbReference type="Proteomes" id="UP000596660">
    <property type="component" value="Unplaced"/>
</dbReference>
<name>A0A803LJV6_CHEQI</name>
<evidence type="ECO:0000313" key="2">
    <source>
        <dbReference type="Proteomes" id="UP000596660"/>
    </source>
</evidence>
<keyword evidence="2" id="KW-1185">Reference proteome</keyword>
<dbReference type="EnsemblPlants" id="AUR62014253-RA">
    <property type="protein sequence ID" value="AUR62014253-RA:cds"/>
    <property type="gene ID" value="AUR62014253"/>
</dbReference>